<proteinExistence type="predicted"/>
<name>A0AAD7K408_9AGAR</name>
<sequence length="219" mass="23893">MQRTSFLANEEPLDALCHHFSLAKALFPSNTPLQPTFDMQIIAPASRMPTHVLAILPPEDNPRPRVPTLMVPVDAHMYHQCFGGADLLPQLAPGAPASVPHFDPGAQIPSVTLPVVPVNAPHGVSIPLLLLFGLGLETDLNLLATRLLPANAIGEFPNAAECSRVMSRMSDAEFQWYLQYNLGIWKNILVLAPRNVELVGLVQTAYKVVADARRMRGRG</sequence>
<dbReference type="Proteomes" id="UP001215280">
    <property type="component" value="Unassembled WGS sequence"/>
</dbReference>
<comment type="caution">
    <text evidence="1">The sequence shown here is derived from an EMBL/GenBank/DDBJ whole genome shotgun (WGS) entry which is preliminary data.</text>
</comment>
<evidence type="ECO:0000313" key="2">
    <source>
        <dbReference type="Proteomes" id="UP001215280"/>
    </source>
</evidence>
<dbReference type="AlphaFoldDB" id="A0AAD7K408"/>
<accession>A0AAD7K408</accession>
<keyword evidence="2" id="KW-1185">Reference proteome</keyword>
<organism evidence="1 2">
    <name type="scientific">Mycena maculata</name>
    <dbReference type="NCBI Taxonomy" id="230809"/>
    <lineage>
        <taxon>Eukaryota</taxon>
        <taxon>Fungi</taxon>
        <taxon>Dikarya</taxon>
        <taxon>Basidiomycota</taxon>
        <taxon>Agaricomycotina</taxon>
        <taxon>Agaricomycetes</taxon>
        <taxon>Agaricomycetidae</taxon>
        <taxon>Agaricales</taxon>
        <taxon>Marasmiineae</taxon>
        <taxon>Mycenaceae</taxon>
        <taxon>Mycena</taxon>
    </lineage>
</organism>
<evidence type="ECO:0000313" key="1">
    <source>
        <dbReference type="EMBL" id="KAJ7777930.1"/>
    </source>
</evidence>
<protein>
    <submittedName>
        <fullName evidence="1">Uncharacterized protein</fullName>
    </submittedName>
</protein>
<reference evidence="1" key="1">
    <citation type="submission" date="2023-03" db="EMBL/GenBank/DDBJ databases">
        <title>Massive genome expansion in bonnet fungi (Mycena s.s.) driven by repeated elements and novel gene families across ecological guilds.</title>
        <authorList>
            <consortium name="Lawrence Berkeley National Laboratory"/>
            <person name="Harder C.B."/>
            <person name="Miyauchi S."/>
            <person name="Viragh M."/>
            <person name="Kuo A."/>
            <person name="Thoen E."/>
            <person name="Andreopoulos B."/>
            <person name="Lu D."/>
            <person name="Skrede I."/>
            <person name="Drula E."/>
            <person name="Henrissat B."/>
            <person name="Morin E."/>
            <person name="Kohler A."/>
            <person name="Barry K."/>
            <person name="LaButti K."/>
            <person name="Morin E."/>
            <person name="Salamov A."/>
            <person name="Lipzen A."/>
            <person name="Mereny Z."/>
            <person name="Hegedus B."/>
            <person name="Baldrian P."/>
            <person name="Stursova M."/>
            <person name="Weitz H."/>
            <person name="Taylor A."/>
            <person name="Grigoriev I.V."/>
            <person name="Nagy L.G."/>
            <person name="Martin F."/>
            <person name="Kauserud H."/>
        </authorList>
    </citation>
    <scope>NUCLEOTIDE SEQUENCE</scope>
    <source>
        <strain evidence="1">CBHHK188m</strain>
    </source>
</reference>
<gene>
    <name evidence="1" type="ORF">DFH07DRAFT_796712</name>
</gene>
<dbReference type="EMBL" id="JARJLG010000009">
    <property type="protein sequence ID" value="KAJ7777930.1"/>
    <property type="molecule type" value="Genomic_DNA"/>
</dbReference>